<feature type="region of interest" description="Disordered" evidence="1">
    <location>
        <begin position="75"/>
        <end position="97"/>
    </location>
</feature>
<feature type="compositionally biased region" description="Low complexity" evidence="1">
    <location>
        <begin position="77"/>
        <end position="97"/>
    </location>
</feature>
<protein>
    <submittedName>
        <fullName evidence="2">Uncharacterized protein</fullName>
    </submittedName>
</protein>
<feature type="compositionally biased region" description="Low complexity" evidence="1">
    <location>
        <begin position="116"/>
        <end position="131"/>
    </location>
</feature>
<evidence type="ECO:0000256" key="1">
    <source>
        <dbReference type="SAM" id="MobiDB-lite"/>
    </source>
</evidence>
<feature type="non-terminal residue" evidence="2">
    <location>
        <position position="1"/>
    </location>
</feature>
<dbReference type="PANTHER" id="PTHR34572">
    <property type="entry name" value="GOLGIN FAMILY A PROTEIN"/>
    <property type="match status" value="1"/>
</dbReference>
<dbReference type="AlphaFoldDB" id="A0AAW0K803"/>
<name>A0AAW0K803_QUESU</name>
<comment type="caution">
    <text evidence="2">The sequence shown here is derived from an EMBL/GenBank/DDBJ whole genome shotgun (WGS) entry which is preliminary data.</text>
</comment>
<feature type="region of interest" description="Disordered" evidence="1">
    <location>
        <begin position="116"/>
        <end position="136"/>
    </location>
</feature>
<feature type="region of interest" description="Disordered" evidence="1">
    <location>
        <begin position="203"/>
        <end position="224"/>
    </location>
</feature>
<accession>A0AAW0K803</accession>
<sequence>STPASATTATLLLPTTNTNTNTKHKHTHSLCVMEGVGSRLGRASSRYGTATAVFTGPVRKWKKKWVHVSQSTLTYQNNSNSHSHSQSQSTTTTTINNNNGGSRLILCRWTPLSPTPAAAAATADSGSGSADEPPRRKFRYTPIAVLEEQKRAVVKKAEDEAITSEMRPNSDEDSHISHLDLGLCLTGPNSNVDSVGQNRESQMESASSSGFGQHIEVQNFLKTN</sequence>
<evidence type="ECO:0000313" key="2">
    <source>
        <dbReference type="EMBL" id="KAK7834141.1"/>
    </source>
</evidence>
<dbReference type="EMBL" id="PKMF04000393">
    <property type="protein sequence ID" value="KAK7834141.1"/>
    <property type="molecule type" value="Genomic_DNA"/>
</dbReference>
<reference evidence="2 3" key="1">
    <citation type="journal article" date="2018" name="Sci. Data">
        <title>The draft genome sequence of cork oak.</title>
        <authorList>
            <person name="Ramos A.M."/>
            <person name="Usie A."/>
            <person name="Barbosa P."/>
            <person name="Barros P.M."/>
            <person name="Capote T."/>
            <person name="Chaves I."/>
            <person name="Simoes F."/>
            <person name="Abreu I."/>
            <person name="Carrasquinho I."/>
            <person name="Faro C."/>
            <person name="Guimaraes J.B."/>
            <person name="Mendonca D."/>
            <person name="Nobrega F."/>
            <person name="Rodrigues L."/>
            <person name="Saibo N.J.M."/>
            <person name="Varela M.C."/>
            <person name="Egas C."/>
            <person name="Matos J."/>
            <person name="Miguel C.M."/>
            <person name="Oliveira M.M."/>
            <person name="Ricardo C.P."/>
            <person name="Goncalves S."/>
        </authorList>
    </citation>
    <scope>NUCLEOTIDE SEQUENCE [LARGE SCALE GENOMIC DNA]</scope>
    <source>
        <strain evidence="3">cv. HL8</strain>
    </source>
</reference>
<gene>
    <name evidence="2" type="ORF">CFP56_024900</name>
</gene>
<dbReference type="Proteomes" id="UP000237347">
    <property type="component" value="Unassembled WGS sequence"/>
</dbReference>
<keyword evidence="3" id="KW-1185">Reference proteome</keyword>
<organism evidence="2 3">
    <name type="scientific">Quercus suber</name>
    <name type="common">Cork oak</name>
    <dbReference type="NCBI Taxonomy" id="58331"/>
    <lineage>
        <taxon>Eukaryota</taxon>
        <taxon>Viridiplantae</taxon>
        <taxon>Streptophyta</taxon>
        <taxon>Embryophyta</taxon>
        <taxon>Tracheophyta</taxon>
        <taxon>Spermatophyta</taxon>
        <taxon>Magnoliopsida</taxon>
        <taxon>eudicotyledons</taxon>
        <taxon>Gunneridae</taxon>
        <taxon>Pentapetalae</taxon>
        <taxon>rosids</taxon>
        <taxon>fabids</taxon>
        <taxon>Fagales</taxon>
        <taxon>Fagaceae</taxon>
        <taxon>Quercus</taxon>
    </lineage>
</organism>
<proteinExistence type="predicted"/>
<evidence type="ECO:0000313" key="3">
    <source>
        <dbReference type="Proteomes" id="UP000237347"/>
    </source>
</evidence>
<dbReference type="PANTHER" id="PTHR34572:SF8">
    <property type="entry name" value="(RAPE) HYPOTHETICAL PROTEIN"/>
    <property type="match status" value="1"/>
</dbReference>